<dbReference type="HOGENOM" id="CLU_1294235_0_0_1"/>
<accession>M2QVW1</accession>
<dbReference type="AlphaFoldDB" id="M2QVW1"/>
<name>M2QVW1_CERS8</name>
<dbReference type="EMBL" id="KB445791">
    <property type="protein sequence ID" value="EMD41248.1"/>
    <property type="molecule type" value="Genomic_DNA"/>
</dbReference>
<sequence length="213" mass="23834">MSNELRRRSRHTGRNQRGLRRWSRTAWRRRRSQLAINACDTFGVWVLRSVGIWRGLVDIIVGLLSDIGIVRERVVAVRWRASDGSHREVVKGVSGRALAIVTGASDRSEIALCVAPLGAHNLLNARVRTRSIPREASYNISERIASRTEGKRGYVALNMDARMINMSIGRKQEGLPVVLIRGPFSVDALKQLENLDGIFGVSATREAKEKARK</sequence>
<dbReference type="Proteomes" id="UP000016930">
    <property type="component" value="Unassembled WGS sequence"/>
</dbReference>
<evidence type="ECO:0000313" key="1">
    <source>
        <dbReference type="EMBL" id="EMD41248.1"/>
    </source>
</evidence>
<evidence type="ECO:0000313" key="2">
    <source>
        <dbReference type="Proteomes" id="UP000016930"/>
    </source>
</evidence>
<reference evidence="1 2" key="1">
    <citation type="journal article" date="2012" name="Proc. Natl. Acad. Sci. U.S.A.">
        <title>Comparative genomics of Ceriporiopsis subvermispora and Phanerochaete chrysosporium provide insight into selective ligninolysis.</title>
        <authorList>
            <person name="Fernandez-Fueyo E."/>
            <person name="Ruiz-Duenas F.J."/>
            <person name="Ferreira P."/>
            <person name="Floudas D."/>
            <person name="Hibbett D.S."/>
            <person name="Canessa P."/>
            <person name="Larrondo L.F."/>
            <person name="James T.Y."/>
            <person name="Seelenfreund D."/>
            <person name="Lobos S."/>
            <person name="Polanco R."/>
            <person name="Tello M."/>
            <person name="Honda Y."/>
            <person name="Watanabe T."/>
            <person name="Watanabe T."/>
            <person name="Ryu J.S."/>
            <person name="Kubicek C.P."/>
            <person name="Schmoll M."/>
            <person name="Gaskell J."/>
            <person name="Hammel K.E."/>
            <person name="St John F.J."/>
            <person name="Vanden Wymelenberg A."/>
            <person name="Sabat G."/>
            <person name="Splinter BonDurant S."/>
            <person name="Syed K."/>
            <person name="Yadav J.S."/>
            <person name="Doddapaneni H."/>
            <person name="Subramanian V."/>
            <person name="Lavin J.L."/>
            <person name="Oguiza J.A."/>
            <person name="Perez G."/>
            <person name="Pisabarro A.G."/>
            <person name="Ramirez L."/>
            <person name="Santoyo F."/>
            <person name="Master E."/>
            <person name="Coutinho P.M."/>
            <person name="Henrissat B."/>
            <person name="Lombard V."/>
            <person name="Magnuson J.K."/>
            <person name="Kuees U."/>
            <person name="Hori C."/>
            <person name="Igarashi K."/>
            <person name="Samejima M."/>
            <person name="Held B.W."/>
            <person name="Barry K.W."/>
            <person name="LaButti K.M."/>
            <person name="Lapidus A."/>
            <person name="Lindquist E.A."/>
            <person name="Lucas S.M."/>
            <person name="Riley R."/>
            <person name="Salamov A.A."/>
            <person name="Hoffmeister D."/>
            <person name="Schwenk D."/>
            <person name="Hadar Y."/>
            <person name="Yarden O."/>
            <person name="de Vries R.P."/>
            <person name="Wiebenga A."/>
            <person name="Stenlid J."/>
            <person name="Eastwood D."/>
            <person name="Grigoriev I.V."/>
            <person name="Berka R.M."/>
            <person name="Blanchette R.A."/>
            <person name="Kersten P."/>
            <person name="Martinez A.T."/>
            <person name="Vicuna R."/>
            <person name="Cullen D."/>
        </authorList>
    </citation>
    <scope>NUCLEOTIDE SEQUENCE [LARGE SCALE GENOMIC DNA]</scope>
    <source>
        <strain evidence="1 2">B</strain>
    </source>
</reference>
<proteinExistence type="predicted"/>
<keyword evidence="2" id="KW-1185">Reference proteome</keyword>
<organism evidence="1 2">
    <name type="scientific">Ceriporiopsis subvermispora (strain B)</name>
    <name type="common">White-rot fungus</name>
    <name type="synonym">Gelatoporia subvermispora</name>
    <dbReference type="NCBI Taxonomy" id="914234"/>
    <lineage>
        <taxon>Eukaryota</taxon>
        <taxon>Fungi</taxon>
        <taxon>Dikarya</taxon>
        <taxon>Basidiomycota</taxon>
        <taxon>Agaricomycotina</taxon>
        <taxon>Agaricomycetes</taxon>
        <taxon>Polyporales</taxon>
        <taxon>Gelatoporiaceae</taxon>
        <taxon>Gelatoporia</taxon>
    </lineage>
</organism>
<gene>
    <name evidence="1" type="ORF">CERSUDRAFT_69849</name>
</gene>
<protein>
    <submittedName>
        <fullName evidence="1">Uncharacterized protein</fullName>
    </submittedName>
</protein>